<dbReference type="Proteomes" id="UP000823638">
    <property type="component" value="Unassembled WGS sequence"/>
</dbReference>
<feature type="domain" description="SH3b" evidence="1">
    <location>
        <begin position="164"/>
        <end position="246"/>
    </location>
</feature>
<dbReference type="EMBL" id="JADIMM010000116">
    <property type="protein sequence ID" value="MBO8458548.1"/>
    <property type="molecule type" value="Genomic_DNA"/>
</dbReference>
<dbReference type="Gene3D" id="2.30.30.40">
    <property type="entry name" value="SH3 Domains"/>
    <property type="match status" value="1"/>
</dbReference>
<evidence type="ECO:0000259" key="1">
    <source>
        <dbReference type="PROSITE" id="PS51781"/>
    </source>
</evidence>
<evidence type="ECO:0000313" key="2">
    <source>
        <dbReference type="EMBL" id="MBO8458548.1"/>
    </source>
</evidence>
<dbReference type="AlphaFoldDB" id="A0A9D9HRK5"/>
<reference evidence="2" key="2">
    <citation type="journal article" date="2021" name="PeerJ">
        <title>Extensive microbial diversity within the chicken gut microbiome revealed by metagenomics and culture.</title>
        <authorList>
            <person name="Gilroy R."/>
            <person name="Ravi A."/>
            <person name="Getino M."/>
            <person name="Pursley I."/>
            <person name="Horton D.L."/>
            <person name="Alikhan N.F."/>
            <person name="Baker D."/>
            <person name="Gharbi K."/>
            <person name="Hall N."/>
            <person name="Watson M."/>
            <person name="Adriaenssens E.M."/>
            <person name="Foster-Nyarko E."/>
            <person name="Jarju S."/>
            <person name="Secka A."/>
            <person name="Antonio M."/>
            <person name="Oren A."/>
            <person name="Chaudhuri R.R."/>
            <person name="La Ragione R."/>
            <person name="Hildebrand F."/>
            <person name="Pallen M.J."/>
        </authorList>
    </citation>
    <scope>NUCLEOTIDE SEQUENCE</scope>
    <source>
        <strain evidence="2">10532</strain>
    </source>
</reference>
<proteinExistence type="predicted"/>
<comment type="caution">
    <text evidence="2">The sequence shown here is derived from an EMBL/GenBank/DDBJ whole genome shotgun (WGS) entry which is preliminary data.</text>
</comment>
<organism evidence="2 3">
    <name type="scientific">Candidatus Gallitreponema excrementavium</name>
    <dbReference type="NCBI Taxonomy" id="2840840"/>
    <lineage>
        <taxon>Bacteria</taxon>
        <taxon>Pseudomonadati</taxon>
        <taxon>Spirochaetota</taxon>
        <taxon>Spirochaetia</taxon>
        <taxon>Spirochaetales</taxon>
        <taxon>Candidatus Gallitreponema</taxon>
    </lineage>
</organism>
<sequence>NSSQGNQWTFEEGFFPESMVLNNNFVKMTSQNFYLIEKIVIEKNIYKVQLFRPFNWLYGDEFQYEQPYADEYLNYKDEKRVVFYFDFDGDFVNIWINNKNAFLGRYFVATAKTIKEIKTLMENNTCDLSNITWPRHADGSCDYDGSKKTAAVQTAKATPSTNVAQNKTMTVTENLKLRSGEATTSDVITVMSAGTKVKILEVGKAETIDGISSNWVKVKVRSGGKDRDGKTITKGTVGWCFGGYLK</sequence>
<name>A0A9D9HRK5_9SPIR</name>
<protein>
    <submittedName>
        <fullName evidence="2">SH3 domain-containing protein</fullName>
    </submittedName>
</protein>
<dbReference type="InterPro" id="IPR003646">
    <property type="entry name" value="SH3-like_bac-type"/>
</dbReference>
<dbReference type="Pfam" id="PF08239">
    <property type="entry name" value="SH3_3"/>
    <property type="match status" value="1"/>
</dbReference>
<reference evidence="2" key="1">
    <citation type="submission" date="2020-10" db="EMBL/GenBank/DDBJ databases">
        <authorList>
            <person name="Gilroy R."/>
        </authorList>
    </citation>
    <scope>NUCLEOTIDE SEQUENCE</scope>
    <source>
        <strain evidence="2">10532</strain>
    </source>
</reference>
<evidence type="ECO:0000313" key="3">
    <source>
        <dbReference type="Proteomes" id="UP000823638"/>
    </source>
</evidence>
<accession>A0A9D9HRK5</accession>
<feature type="non-terminal residue" evidence="2">
    <location>
        <position position="1"/>
    </location>
</feature>
<gene>
    <name evidence="2" type="ORF">IAA81_10050</name>
</gene>
<dbReference type="PROSITE" id="PS51781">
    <property type="entry name" value="SH3B"/>
    <property type="match status" value="1"/>
</dbReference>